<dbReference type="EMBL" id="CAJNRE010015388">
    <property type="protein sequence ID" value="CAF2136775.1"/>
    <property type="molecule type" value="Genomic_DNA"/>
</dbReference>
<dbReference type="Pfam" id="PF10283">
    <property type="entry name" value="zf-CCHH"/>
    <property type="match status" value="2"/>
</dbReference>
<dbReference type="Proteomes" id="UP000663855">
    <property type="component" value="Unassembled WGS sequence"/>
</dbReference>
<dbReference type="InterPro" id="IPR012317">
    <property type="entry name" value="Poly(ADP-ribose)pol_cat_dom"/>
</dbReference>
<proteinExistence type="predicted"/>
<keyword evidence="1" id="KW-0175">Coiled coil</keyword>
<dbReference type="OrthoDB" id="10256774at2759"/>
<dbReference type="Proteomes" id="UP000663824">
    <property type="component" value="Unassembled WGS sequence"/>
</dbReference>
<dbReference type="GO" id="GO:0003906">
    <property type="term" value="F:DNA-(apurinic or apyrimidinic site) endonuclease activity"/>
    <property type="evidence" value="ECO:0007669"/>
    <property type="project" value="InterPro"/>
</dbReference>
<evidence type="ECO:0000313" key="6">
    <source>
        <dbReference type="EMBL" id="CAF1660491.1"/>
    </source>
</evidence>
<evidence type="ECO:0000256" key="2">
    <source>
        <dbReference type="SAM" id="MobiDB-lite"/>
    </source>
</evidence>
<evidence type="ECO:0008006" key="9">
    <source>
        <dbReference type="Google" id="ProtNLM"/>
    </source>
</evidence>
<dbReference type="GO" id="GO:0008408">
    <property type="term" value="F:3'-5' exonuclease activity"/>
    <property type="evidence" value="ECO:0007669"/>
    <property type="project" value="InterPro"/>
</dbReference>
<evidence type="ECO:0000313" key="7">
    <source>
        <dbReference type="EMBL" id="CAF2136775.1"/>
    </source>
</evidence>
<gene>
    <name evidence="5" type="ORF">CJN711_LOCUS14159</name>
    <name evidence="6" type="ORF">KQP761_LOCUS31916</name>
    <name evidence="7" type="ORF">MBJ925_LOCUS28738</name>
</gene>
<name>A0A814ZMI1_9BILA</name>
<dbReference type="PANTHER" id="PTHR21315">
    <property type="entry name" value="APRATAXIN AND PNK-LIKE FACTOR-RELATED"/>
    <property type="match status" value="1"/>
</dbReference>
<feature type="domain" description="PBZ-type" evidence="4">
    <location>
        <begin position="58"/>
        <end position="80"/>
    </location>
</feature>
<dbReference type="EMBL" id="CAJNOV010006330">
    <property type="protein sequence ID" value="CAF1244339.1"/>
    <property type="molecule type" value="Genomic_DNA"/>
</dbReference>
<dbReference type="EMBL" id="CAJNOW010017816">
    <property type="protein sequence ID" value="CAF1660491.1"/>
    <property type="molecule type" value="Genomic_DNA"/>
</dbReference>
<sequence>MSTHPIKKPKLDDLPQCPYGSKCYRKNPAHLNEFSHSNFTPVSDTPKVIKTDTVNTLPVCPFGATCYRKNLLHFAQYSHPFDLLHPDVDSSDEDEIKESDKKNEIINDSKKRKIENDDDDDDGEKTEEYDTDDENVYDVKLEKTFSKMTDDEKRLMIERAFELKEKLQEKLKKTREEAEEKKKEIEQLQNKVSEGVVLMEGEDEVLKGTKVKYFEIFPERNYKQGSAAELHFRLAESQFYRLLSGHATAQVIKVEYVCNPILINKFNQARDELKRKRGENYSYPILAFHGTAVTNIQPICDNGFKVPGQDGFQHATDTGYYGRGTYFSEYPNYSMSYIKGSTKLMLCQILQGKVYQCTQLIVGADLQDGFDSHCSPDKKELIIFRSDYILPQYIVHYKLNAGEFKYSTAITKEAKKKKLAKIGKLYKKAVAAKGITIFTGYKFAFIGKMTDTPLAIEALVKRFGGYVCKNTVPFGGTIVTTGLFVNGFPATVQFDAPNVVICSLAEFEAETPSAELQAYKNMNYQLYYSEDFLYDSIIEGTLKTLADYTHE</sequence>
<feature type="domain" description="PARP catalytic" evidence="3">
    <location>
        <begin position="245"/>
        <end position="358"/>
    </location>
</feature>
<dbReference type="Proteomes" id="UP000663834">
    <property type="component" value="Unassembled WGS sequence"/>
</dbReference>
<evidence type="ECO:0000259" key="4">
    <source>
        <dbReference type="Pfam" id="PF10283"/>
    </source>
</evidence>
<dbReference type="SUPFAM" id="SSF56399">
    <property type="entry name" value="ADP-ribosylation"/>
    <property type="match status" value="1"/>
</dbReference>
<dbReference type="AlphaFoldDB" id="A0A814ZMI1"/>
<evidence type="ECO:0000313" key="5">
    <source>
        <dbReference type="EMBL" id="CAF1244339.1"/>
    </source>
</evidence>
<dbReference type="Gene3D" id="3.90.228.10">
    <property type="match status" value="1"/>
</dbReference>
<comment type="caution">
    <text evidence="5">The sequence shown here is derived from an EMBL/GenBank/DDBJ whole genome shotgun (WGS) entry which is preliminary data.</text>
</comment>
<feature type="compositionally biased region" description="Acidic residues" evidence="2">
    <location>
        <begin position="116"/>
        <end position="133"/>
    </location>
</feature>
<organism evidence="5 8">
    <name type="scientific">Rotaria magnacalcarata</name>
    <dbReference type="NCBI Taxonomy" id="392030"/>
    <lineage>
        <taxon>Eukaryota</taxon>
        <taxon>Metazoa</taxon>
        <taxon>Spiralia</taxon>
        <taxon>Gnathifera</taxon>
        <taxon>Rotifera</taxon>
        <taxon>Eurotatoria</taxon>
        <taxon>Bdelloidea</taxon>
        <taxon>Philodinida</taxon>
        <taxon>Philodinidae</taxon>
        <taxon>Rotaria</taxon>
    </lineage>
</organism>
<feature type="region of interest" description="Disordered" evidence="2">
    <location>
        <begin position="108"/>
        <end position="133"/>
    </location>
</feature>
<evidence type="ECO:0000313" key="8">
    <source>
        <dbReference type="Proteomes" id="UP000663855"/>
    </source>
</evidence>
<dbReference type="GO" id="GO:0035861">
    <property type="term" value="C:site of double-strand break"/>
    <property type="evidence" value="ECO:0007669"/>
    <property type="project" value="TreeGrafter"/>
</dbReference>
<dbReference type="GO" id="GO:0005634">
    <property type="term" value="C:nucleus"/>
    <property type="evidence" value="ECO:0007669"/>
    <property type="project" value="TreeGrafter"/>
</dbReference>
<dbReference type="GO" id="GO:0006302">
    <property type="term" value="P:double-strand break repair"/>
    <property type="evidence" value="ECO:0007669"/>
    <property type="project" value="InterPro"/>
</dbReference>
<feature type="coiled-coil region" evidence="1">
    <location>
        <begin position="157"/>
        <end position="195"/>
    </location>
</feature>
<protein>
    <recommendedName>
        <fullName evidence="9">Poly [ADP-ribose] polymerase</fullName>
    </recommendedName>
</protein>
<dbReference type="InterPro" id="IPR019406">
    <property type="entry name" value="APLF_PBZ"/>
</dbReference>
<accession>A0A814ZMI1</accession>
<dbReference type="GO" id="GO:0003950">
    <property type="term" value="F:NAD+ poly-ADP-ribosyltransferase activity"/>
    <property type="evidence" value="ECO:0007669"/>
    <property type="project" value="InterPro"/>
</dbReference>
<evidence type="ECO:0000259" key="3">
    <source>
        <dbReference type="Pfam" id="PF00644"/>
    </source>
</evidence>
<evidence type="ECO:0000256" key="1">
    <source>
        <dbReference type="SAM" id="Coils"/>
    </source>
</evidence>
<dbReference type="InterPro" id="IPR039253">
    <property type="entry name" value="APLF"/>
</dbReference>
<dbReference type="Pfam" id="PF00644">
    <property type="entry name" value="PARP"/>
    <property type="match status" value="1"/>
</dbReference>
<feature type="domain" description="PBZ-type" evidence="4">
    <location>
        <begin position="15"/>
        <end position="36"/>
    </location>
</feature>
<reference evidence="5" key="1">
    <citation type="submission" date="2021-02" db="EMBL/GenBank/DDBJ databases">
        <authorList>
            <person name="Nowell W R."/>
        </authorList>
    </citation>
    <scope>NUCLEOTIDE SEQUENCE</scope>
</reference>
<dbReference type="PANTHER" id="PTHR21315:SF2">
    <property type="entry name" value="APRATAXIN AND PNK-LIKE FACTOR"/>
    <property type="match status" value="1"/>
</dbReference>